<evidence type="ECO:0000313" key="2">
    <source>
        <dbReference type="EMBL" id="OZI18947.1"/>
    </source>
</evidence>
<name>A0A261R2J7_9BORD</name>
<comment type="caution">
    <text evidence="2">The sequence shown here is derived from an EMBL/GenBank/DDBJ whole genome shotgun (WGS) entry which is preliminary data.</text>
</comment>
<reference evidence="2" key="1">
    <citation type="submission" date="2017-05" db="EMBL/GenBank/DDBJ databases">
        <title>Complete and WGS of Bordetella genogroups.</title>
        <authorList>
            <person name="Spilker T."/>
            <person name="Lipuma J."/>
        </authorList>
    </citation>
    <scope>NUCLEOTIDE SEQUENCE</scope>
    <source>
        <strain evidence="2">AU21707</strain>
    </source>
</reference>
<organism evidence="2 3">
    <name type="scientific">Bordetella genomosp. 9</name>
    <dbReference type="NCBI Taxonomy" id="1416803"/>
    <lineage>
        <taxon>Bacteria</taxon>
        <taxon>Pseudomonadati</taxon>
        <taxon>Pseudomonadota</taxon>
        <taxon>Betaproteobacteria</taxon>
        <taxon>Burkholderiales</taxon>
        <taxon>Alcaligenaceae</taxon>
        <taxon>Bordetella</taxon>
    </lineage>
</organism>
<evidence type="ECO:0000313" key="3">
    <source>
        <dbReference type="Proteomes" id="UP000216857"/>
    </source>
</evidence>
<accession>A0A261R2J7</accession>
<proteinExistence type="predicted"/>
<evidence type="ECO:0000256" key="1">
    <source>
        <dbReference type="SAM" id="MobiDB-lite"/>
    </source>
</evidence>
<keyword evidence="3" id="KW-1185">Reference proteome</keyword>
<dbReference type="Proteomes" id="UP000216857">
    <property type="component" value="Unassembled WGS sequence"/>
</dbReference>
<dbReference type="RefSeq" id="WP_094847628.1">
    <property type="nucleotide sequence ID" value="NZ_NEVJ01000003.1"/>
</dbReference>
<sequence length="1055" mass="114216">MDWNAVLGPAPNSTNEIYYDGLTLRNAYGKPLDKVVQVMETRIAKALRARGVGDAARLARELRRTATADPTLALHPPPDVAYGSPRWVALWTGLHTLSEQGLPTDGRNPDDLVEIGRAAIAVRAAKDETTAERNPLLGIDMGGLLLMAHAAGKLDLRSIADGKAELRPETLTDFYKEAFSDDLRLLDALCDLARLTPPTGKQLATENLRAARIDPELEIDVDTLALPAAYGPLELTIPLPFAYKRQSIVDFYVSRERLDLNVPPTPTRGEATPTIYAAPGPVTQARARLANSLKDEFDRAYDKYTAAAAGHVARIIDASISRYGKRHGIDAATASITVGRAQWRSKTSMPSISGGPLTPDLKKECQDARGYFIDIGTPTGRHRYFLPLATGAEVPVPTGASLADWIEDHHALVFGAQPQPPAEGVGGRIMEEILLSSSYDVKQLASGKQTELGRAIEAALPATLEQKRADAYGSSIIETVRELERGLVPFRGTYLAIRDERYDDLATSILLDSLVFLPCLGEGMALGMRAGEALAAGLEKATAAYVRSGLMQAFKAALGETGSRIPGLGWQAGKLLWNVGRSATFNPMDILALARGGGRLTAKGLRAVVGRLKGARPELAAELAEAANKLRRPLPAAVLQRYRIADTTVTQTLAKARAAEDGTIMLGARRYANVDGNYVELVLDHPLSTPGQPVWRIADAPLPGTRGGAPRLMWDKARRVWREPDDLPFVKGGGAGHSTGGASNGADSLTRKVDDDAVKALRDRRIADPTEVAGMKILGRTETVQTTEQVLREATDLTHYPWWEEELDQYFSISVVGLKDSAYARIDTSLVEASNAARMEEGIADNMRGFLHGLYARSETFRGLANRARATGRIRKGTGWFGNDPVRLKVHPPSTLKDGQSLTTIDMNVKLTGGRPTEINVPDVHAPPFAPNGKTSGIMLSSGKEGAVPSPSVIVHEMMHVLTGKIDPVGDSNAERGVVEYLAQRVLDEAGIAMPKRLSYSRLGSDYKGDDVRRLQYYVKTQDDFLNQLFPRPVAPPAPWDPGAGYERWLTVNTA</sequence>
<feature type="region of interest" description="Disordered" evidence="1">
    <location>
        <begin position="729"/>
        <end position="750"/>
    </location>
</feature>
<feature type="compositionally biased region" description="Gly residues" evidence="1">
    <location>
        <begin position="731"/>
        <end position="743"/>
    </location>
</feature>
<gene>
    <name evidence="2" type="ORF">CAL26_14850</name>
</gene>
<protein>
    <submittedName>
        <fullName evidence="2">Uncharacterized protein</fullName>
    </submittedName>
</protein>
<dbReference type="AlphaFoldDB" id="A0A261R2J7"/>
<dbReference type="EMBL" id="NEVJ01000003">
    <property type="protein sequence ID" value="OZI18947.1"/>
    <property type="molecule type" value="Genomic_DNA"/>
</dbReference>